<dbReference type="InterPro" id="IPR051811">
    <property type="entry name" value="Cytochrome_c550/c551-like"/>
</dbReference>
<dbReference type="GO" id="GO:0009055">
    <property type="term" value="F:electron transfer activity"/>
    <property type="evidence" value="ECO:0007669"/>
    <property type="project" value="InterPro"/>
</dbReference>
<gene>
    <name evidence="11" type="ORF">N784_05405</name>
</gene>
<keyword evidence="4" id="KW-0249">Electron transport</keyword>
<dbReference type="InterPro" id="IPR054782">
    <property type="entry name" value="Cytochro_C551"/>
</dbReference>
<feature type="binding site" description="covalent" evidence="6">
    <location>
        <position position="56"/>
    </location>
    <ligand>
        <name>heme c</name>
        <dbReference type="ChEBI" id="CHEBI:61717"/>
    </ligand>
</feature>
<evidence type="ECO:0000313" key="12">
    <source>
        <dbReference type="Proteomes" id="UP000030401"/>
    </source>
</evidence>
<evidence type="ECO:0000256" key="5">
    <source>
        <dbReference type="ARBA" id="ARBA00023004"/>
    </source>
</evidence>
<feature type="binding site" description="covalent" evidence="6">
    <location>
        <position position="53"/>
    </location>
    <ligand>
        <name>heme c</name>
        <dbReference type="ChEBI" id="CHEBI:61717"/>
    </ligand>
</feature>
<dbReference type="Proteomes" id="UP000030401">
    <property type="component" value="Unassembled WGS sequence"/>
</dbReference>
<comment type="caution">
    <text evidence="11">The sequence shown here is derived from an EMBL/GenBank/DDBJ whole genome shotgun (WGS) entry which is preliminary data.</text>
</comment>
<dbReference type="STRING" id="1385512.N784_05405"/>
<feature type="region of interest" description="Disordered" evidence="8">
    <location>
        <begin position="21"/>
        <end position="45"/>
    </location>
</feature>
<feature type="compositionally biased region" description="Low complexity" evidence="8">
    <location>
        <begin position="28"/>
        <end position="45"/>
    </location>
</feature>
<evidence type="ECO:0000256" key="6">
    <source>
        <dbReference type="PIRSR" id="PIRSR000025-1"/>
    </source>
</evidence>
<evidence type="ECO:0000256" key="3">
    <source>
        <dbReference type="ARBA" id="ARBA00022723"/>
    </source>
</evidence>
<feature type="domain" description="Cytochrome c" evidence="10">
    <location>
        <begin position="40"/>
        <end position="113"/>
    </location>
</feature>
<keyword evidence="12" id="KW-1185">Reference proteome</keyword>
<dbReference type="OrthoDB" id="7933886at2"/>
<dbReference type="NCBIfam" id="NF045774">
    <property type="entry name" value="cytochro_C551"/>
    <property type="match status" value="1"/>
</dbReference>
<dbReference type="eggNOG" id="COG2010">
    <property type="taxonomic scope" value="Bacteria"/>
</dbReference>
<dbReference type="InterPro" id="IPR012218">
    <property type="entry name" value="Cyt_c_BACSU-c550-type"/>
</dbReference>
<dbReference type="PROSITE" id="PS51257">
    <property type="entry name" value="PROKAR_LIPOPROTEIN"/>
    <property type="match status" value="1"/>
</dbReference>
<evidence type="ECO:0000256" key="1">
    <source>
        <dbReference type="ARBA" id="ARBA00022448"/>
    </source>
</evidence>
<evidence type="ECO:0000256" key="2">
    <source>
        <dbReference type="ARBA" id="ARBA00022617"/>
    </source>
</evidence>
<dbReference type="RefSeq" id="WP_036834654.1">
    <property type="nucleotide sequence ID" value="NZ_AVPG01000015.1"/>
</dbReference>
<feature type="signal peptide" evidence="9">
    <location>
        <begin position="1"/>
        <end position="18"/>
    </location>
</feature>
<dbReference type="SUPFAM" id="SSF46626">
    <property type="entry name" value="Cytochrome c"/>
    <property type="match status" value="1"/>
</dbReference>
<dbReference type="InterPro" id="IPR009056">
    <property type="entry name" value="Cyt_c-like_dom"/>
</dbReference>
<evidence type="ECO:0000256" key="4">
    <source>
        <dbReference type="ARBA" id="ARBA00022982"/>
    </source>
</evidence>
<proteinExistence type="predicted"/>
<keyword evidence="3 7" id="KW-0479">Metal-binding</keyword>
<keyword evidence="5 7" id="KW-0408">Iron</keyword>
<evidence type="ECO:0000259" key="10">
    <source>
        <dbReference type="PROSITE" id="PS51007"/>
    </source>
</evidence>
<dbReference type="PROSITE" id="PS51007">
    <property type="entry name" value="CYTC"/>
    <property type="match status" value="1"/>
</dbReference>
<dbReference type="Gene3D" id="1.10.760.10">
    <property type="entry name" value="Cytochrome c-like domain"/>
    <property type="match status" value="1"/>
</dbReference>
<comment type="PTM">
    <text evidence="6">Binds 1 heme c group covalently per subunit.</text>
</comment>
<dbReference type="GO" id="GO:0020037">
    <property type="term" value="F:heme binding"/>
    <property type="evidence" value="ECO:0007669"/>
    <property type="project" value="InterPro"/>
</dbReference>
<dbReference type="GO" id="GO:0005506">
    <property type="term" value="F:iron ion binding"/>
    <property type="evidence" value="ECO:0007669"/>
    <property type="project" value="InterPro"/>
</dbReference>
<feature type="chain" id="PRO_5038987878" evidence="9">
    <location>
        <begin position="19"/>
        <end position="113"/>
    </location>
</feature>
<evidence type="ECO:0000256" key="9">
    <source>
        <dbReference type="SAM" id="SignalP"/>
    </source>
</evidence>
<evidence type="ECO:0000256" key="8">
    <source>
        <dbReference type="SAM" id="MobiDB-lite"/>
    </source>
</evidence>
<feature type="binding site" description="axial binding residue" evidence="7">
    <location>
        <position position="57"/>
    </location>
    <ligand>
        <name>heme c</name>
        <dbReference type="ChEBI" id="CHEBI:61717"/>
    </ligand>
    <ligandPart>
        <name>Fe</name>
        <dbReference type="ChEBI" id="CHEBI:18248"/>
    </ligandPart>
</feature>
<keyword evidence="2 6" id="KW-0349">Heme</keyword>
<feature type="binding site" description="axial binding residue" evidence="7">
    <location>
        <position position="92"/>
    </location>
    <ligand>
        <name>heme c</name>
        <dbReference type="ChEBI" id="CHEBI:61717"/>
    </ligand>
    <ligandPart>
        <name>Fe</name>
        <dbReference type="ChEBI" id="CHEBI:18248"/>
    </ligandPart>
</feature>
<evidence type="ECO:0000313" key="11">
    <source>
        <dbReference type="EMBL" id="KGX86181.1"/>
    </source>
</evidence>
<sequence>MKKSLLAFLFGTALVLSACGGGGDEGESTSTDSGEESGTTETAAGEELYKQNCASCHGADLAGVSAPSLETIGATYDQAEIKDIIENGKGTMPPGLLSGDDAATVASWLAEKK</sequence>
<dbReference type="PIRSF" id="PIRSF000025">
    <property type="entry name" value="Cytc_Bsub_c550"/>
    <property type="match status" value="1"/>
</dbReference>
<protein>
    <submittedName>
        <fullName evidence="11">Cytochrome C551</fullName>
    </submittedName>
</protein>
<dbReference type="PANTHER" id="PTHR37823">
    <property type="entry name" value="CYTOCHROME C-553-LIKE"/>
    <property type="match status" value="1"/>
</dbReference>
<accession>A0A0A5FZB2</accession>
<dbReference type="EMBL" id="AVPG01000015">
    <property type="protein sequence ID" value="KGX86181.1"/>
    <property type="molecule type" value="Genomic_DNA"/>
</dbReference>
<keyword evidence="1" id="KW-0813">Transport</keyword>
<dbReference type="GO" id="GO:0016020">
    <property type="term" value="C:membrane"/>
    <property type="evidence" value="ECO:0007669"/>
    <property type="project" value="InterPro"/>
</dbReference>
<dbReference type="Pfam" id="PF13442">
    <property type="entry name" value="Cytochrome_CBB3"/>
    <property type="match status" value="1"/>
</dbReference>
<organism evidence="11 12">
    <name type="scientific">Pontibacillus litoralis JSM 072002</name>
    <dbReference type="NCBI Taxonomy" id="1385512"/>
    <lineage>
        <taxon>Bacteria</taxon>
        <taxon>Bacillati</taxon>
        <taxon>Bacillota</taxon>
        <taxon>Bacilli</taxon>
        <taxon>Bacillales</taxon>
        <taxon>Bacillaceae</taxon>
        <taxon>Pontibacillus</taxon>
    </lineage>
</organism>
<evidence type="ECO:0000256" key="7">
    <source>
        <dbReference type="PIRSR" id="PIRSR000025-2"/>
    </source>
</evidence>
<dbReference type="AlphaFoldDB" id="A0A0A5FZB2"/>
<dbReference type="PANTHER" id="PTHR37823:SF3">
    <property type="entry name" value="CYTOCHROME C-551"/>
    <property type="match status" value="1"/>
</dbReference>
<name>A0A0A5FZB2_9BACI</name>
<keyword evidence="9" id="KW-0732">Signal</keyword>
<reference evidence="11 12" key="1">
    <citation type="submission" date="2013-08" db="EMBL/GenBank/DDBJ databases">
        <authorList>
            <person name="Huang J."/>
            <person name="Wang G."/>
        </authorList>
    </citation>
    <scope>NUCLEOTIDE SEQUENCE [LARGE SCALE GENOMIC DNA]</scope>
    <source>
        <strain evidence="11 12">JSM 072002</strain>
    </source>
</reference>
<dbReference type="InterPro" id="IPR036909">
    <property type="entry name" value="Cyt_c-like_dom_sf"/>
</dbReference>